<dbReference type="Proteomes" id="UP000198418">
    <property type="component" value="Unassembled WGS sequence"/>
</dbReference>
<dbReference type="OrthoDB" id="9965233at2"/>
<dbReference type="RefSeq" id="WP_088521618.1">
    <property type="nucleotide sequence ID" value="NZ_FYDG01000009.1"/>
</dbReference>
<keyword evidence="2" id="KW-1185">Reference proteome</keyword>
<evidence type="ECO:0000313" key="2">
    <source>
        <dbReference type="Proteomes" id="UP000198418"/>
    </source>
</evidence>
<proteinExistence type="predicted"/>
<evidence type="ECO:0000313" key="1">
    <source>
        <dbReference type="EMBL" id="SNB78235.1"/>
    </source>
</evidence>
<protein>
    <submittedName>
        <fullName evidence="1">Uncharacterized protein</fullName>
    </submittedName>
</protein>
<accession>A0A212RZX1</accession>
<dbReference type="EMBL" id="FYDG01000009">
    <property type="protein sequence ID" value="SNB78235.1"/>
    <property type="molecule type" value="Genomic_DNA"/>
</dbReference>
<name>A0A212RZX1_RHOAC</name>
<gene>
    <name evidence="1" type="ORF">SAMN06265338_10987</name>
</gene>
<dbReference type="AlphaFoldDB" id="A0A212RZX1"/>
<reference evidence="2" key="1">
    <citation type="submission" date="2017-06" db="EMBL/GenBank/DDBJ databases">
        <authorList>
            <person name="Varghese N."/>
            <person name="Submissions S."/>
        </authorList>
    </citation>
    <scope>NUCLEOTIDE SEQUENCE [LARGE SCALE GENOMIC DNA]</scope>
    <source>
        <strain evidence="2">DSM 137</strain>
    </source>
</reference>
<sequence>MRFVGGGKNEVKSDKRYLVCEGGYKHGAASTYQDAVALAKKMRWFSPEGAFSIYEVQTGIHFDVPKNTIFDDLTLLTMPTAPFEAALPNL</sequence>
<organism evidence="1 2">
    <name type="scientific">Rhodoblastus acidophilus</name>
    <name type="common">Rhodopseudomonas acidophila</name>
    <dbReference type="NCBI Taxonomy" id="1074"/>
    <lineage>
        <taxon>Bacteria</taxon>
        <taxon>Pseudomonadati</taxon>
        <taxon>Pseudomonadota</taxon>
        <taxon>Alphaproteobacteria</taxon>
        <taxon>Hyphomicrobiales</taxon>
        <taxon>Rhodoblastaceae</taxon>
        <taxon>Rhodoblastus</taxon>
    </lineage>
</organism>